<evidence type="ECO:0000313" key="2">
    <source>
        <dbReference type="Proteomes" id="UP000054018"/>
    </source>
</evidence>
<dbReference type="Proteomes" id="UP000054018">
    <property type="component" value="Unassembled WGS sequence"/>
</dbReference>
<proteinExistence type="predicted"/>
<gene>
    <name evidence="1" type="ORF">PISMIDRAFT_688996</name>
</gene>
<evidence type="ECO:0000313" key="1">
    <source>
        <dbReference type="EMBL" id="KIK13063.1"/>
    </source>
</evidence>
<organism evidence="1 2">
    <name type="scientific">Pisolithus microcarpus 441</name>
    <dbReference type="NCBI Taxonomy" id="765257"/>
    <lineage>
        <taxon>Eukaryota</taxon>
        <taxon>Fungi</taxon>
        <taxon>Dikarya</taxon>
        <taxon>Basidiomycota</taxon>
        <taxon>Agaricomycotina</taxon>
        <taxon>Agaricomycetes</taxon>
        <taxon>Agaricomycetidae</taxon>
        <taxon>Boletales</taxon>
        <taxon>Sclerodermatineae</taxon>
        <taxon>Pisolithaceae</taxon>
        <taxon>Pisolithus</taxon>
    </lineage>
</organism>
<reference evidence="2" key="2">
    <citation type="submission" date="2015-01" db="EMBL/GenBank/DDBJ databases">
        <title>Evolutionary Origins and Diversification of the Mycorrhizal Mutualists.</title>
        <authorList>
            <consortium name="DOE Joint Genome Institute"/>
            <consortium name="Mycorrhizal Genomics Consortium"/>
            <person name="Kohler A."/>
            <person name="Kuo A."/>
            <person name="Nagy L.G."/>
            <person name="Floudas D."/>
            <person name="Copeland A."/>
            <person name="Barry K.W."/>
            <person name="Cichocki N."/>
            <person name="Veneault-Fourrey C."/>
            <person name="LaButti K."/>
            <person name="Lindquist E.A."/>
            <person name="Lipzen A."/>
            <person name="Lundell T."/>
            <person name="Morin E."/>
            <person name="Murat C."/>
            <person name="Riley R."/>
            <person name="Ohm R."/>
            <person name="Sun H."/>
            <person name="Tunlid A."/>
            <person name="Henrissat B."/>
            <person name="Grigoriev I.V."/>
            <person name="Hibbett D.S."/>
            <person name="Martin F."/>
        </authorList>
    </citation>
    <scope>NUCLEOTIDE SEQUENCE [LARGE SCALE GENOMIC DNA]</scope>
    <source>
        <strain evidence="2">441</strain>
    </source>
</reference>
<sequence>MAKAQVSDLKNWRFNFSSGFPGSCLGSLNIATPTVLWARSRRRRGPIAQNNGTRIVPRN</sequence>
<dbReference type="HOGENOM" id="CLU_2961735_0_0_1"/>
<protein>
    <submittedName>
        <fullName evidence="1">Uncharacterized protein</fullName>
    </submittedName>
</protein>
<reference evidence="1 2" key="1">
    <citation type="submission" date="2014-04" db="EMBL/GenBank/DDBJ databases">
        <authorList>
            <consortium name="DOE Joint Genome Institute"/>
            <person name="Kuo A."/>
            <person name="Kohler A."/>
            <person name="Costa M.D."/>
            <person name="Nagy L.G."/>
            <person name="Floudas D."/>
            <person name="Copeland A."/>
            <person name="Barry K.W."/>
            <person name="Cichocki N."/>
            <person name="Veneault-Fourrey C."/>
            <person name="LaButti K."/>
            <person name="Lindquist E.A."/>
            <person name="Lipzen A."/>
            <person name="Lundell T."/>
            <person name="Morin E."/>
            <person name="Murat C."/>
            <person name="Sun H."/>
            <person name="Tunlid A."/>
            <person name="Henrissat B."/>
            <person name="Grigoriev I.V."/>
            <person name="Hibbett D.S."/>
            <person name="Martin F."/>
            <person name="Nordberg H.P."/>
            <person name="Cantor M.N."/>
            <person name="Hua S.X."/>
        </authorList>
    </citation>
    <scope>NUCLEOTIDE SEQUENCE [LARGE SCALE GENOMIC DNA]</scope>
    <source>
        <strain evidence="1 2">441</strain>
    </source>
</reference>
<dbReference type="AlphaFoldDB" id="A0A0C9YYY3"/>
<name>A0A0C9YYY3_9AGAM</name>
<dbReference type="EMBL" id="KN834022">
    <property type="protein sequence ID" value="KIK13063.1"/>
    <property type="molecule type" value="Genomic_DNA"/>
</dbReference>
<keyword evidence="2" id="KW-1185">Reference proteome</keyword>
<accession>A0A0C9YYY3</accession>